<sequence length="94" mass="10761">MALKDITFNQAEKGKYVSDPIQVNQESVGLQLEFEKASSLQFFISYDSENFQSVETRLCGEIFARPIVGLKKGQYIKIESTQQPIKAQYFESEE</sequence>
<name>A0A8S5V8K2_9CAUD</name>
<protein>
    <submittedName>
        <fullName evidence="1">Uncharacterized protein</fullName>
    </submittedName>
</protein>
<organism evidence="1">
    <name type="scientific">Siphoviridae sp. cttma3</name>
    <dbReference type="NCBI Taxonomy" id="2825708"/>
    <lineage>
        <taxon>Viruses</taxon>
        <taxon>Duplodnaviria</taxon>
        <taxon>Heunggongvirae</taxon>
        <taxon>Uroviricota</taxon>
        <taxon>Caudoviricetes</taxon>
    </lineage>
</organism>
<reference evidence="1" key="1">
    <citation type="journal article" date="2021" name="Proc. Natl. Acad. Sci. U.S.A.">
        <title>A Catalog of Tens of Thousands of Viruses from Human Metagenomes Reveals Hidden Associations with Chronic Diseases.</title>
        <authorList>
            <person name="Tisza M.J."/>
            <person name="Buck C.B."/>
        </authorList>
    </citation>
    <scope>NUCLEOTIDE SEQUENCE</scope>
    <source>
        <strain evidence="1">Cttma3</strain>
    </source>
</reference>
<dbReference type="EMBL" id="BK016222">
    <property type="protein sequence ID" value="DAG03098.1"/>
    <property type="molecule type" value="Genomic_DNA"/>
</dbReference>
<proteinExistence type="predicted"/>
<evidence type="ECO:0000313" key="1">
    <source>
        <dbReference type="EMBL" id="DAG03098.1"/>
    </source>
</evidence>
<accession>A0A8S5V8K2</accession>